<reference evidence="1" key="1">
    <citation type="journal article" date="2015" name="Nature">
        <title>Complex archaea that bridge the gap between prokaryotes and eukaryotes.</title>
        <authorList>
            <person name="Spang A."/>
            <person name="Saw J.H."/>
            <person name="Jorgensen S.L."/>
            <person name="Zaremba-Niedzwiedzka K."/>
            <person name="Martijn J."/>
            <person name="Lind A.E."/>
            <person name="van Eijk R."/>
            <person name="Schleper C."/>
            <person name="Guy L."/>
            <person name="Ettema T.J."/>
        </authorList>
    </citation>
    <scope>NUCLEOTIDE SEQUENCE</scope>
</reference>
<dbReference type="AlphaFoldDB" id="A0A0F9GAB5"/>
<dbReference type="EMBL" id="LAZR01029263">
    <property type="protein sequence ID" value="KKL60102.1"/>
    <property type="molecule type" value="Genomic_DNA"/>
</dbReference>
<accession>A0A0F9GAB5</accession>
<evidence type="ECO:0000313" key="1">
    <source>
        <dbReference type="EMBL" id="KKL60102.1"/>
    </source>
</evidence>
<sequence length="194" mass="20312">MKGFAFPRRFKSAASLLATLTRNNRELLAFLNNFVIRFDADGSTVTLPGDLSVAGDLSGLTWQAWAPSYTNLTIGNGTVVARYVQIGNTVVCYFAFTLGSSSAVGTNPTVTTPVTASSTYLVGSAQTHIGTGMLSVAGATQYPASVTLGTADRFDVFSHDSSVAVEQIKTITATSPGTWTTGNILTFSATYEAA</sequence>
<comment type="caution">
    <text evidence="1">The sequence shown here is derived from an EMBL/GenBank/DDBJ whole genome shotgun (WGS) entry which is preliminary data.</text>
</comment>
<protein>
    <submittedName>
        <fullName evidence="1">Uncharacterized protein</fullName>
    </submittedName>
</protein>
<proteinExistence type="predicted"/>
<name>A0A0F9GAB5_9ZZZZ</name>
<organism evidence="1">
    <name type="scientific">marine sediment metagenome</name>
    <dbReference type="NCBI Taxonomy" id="412755"/>
    <lineage>
        <taxon>unclassified sequences</taxon>
        <taxon>metagenomes</taxon>
        <taxon>ecological metagenomes</taxon>
    </lineage>
</organism>
<gene>
    <name evidence="1" type="ORF">LCGC14_2208670</name>
</gene>